<dbReference type="AlphaFoldDB" id="A0AAN6V338"/>
<keyword evidence="11" id="KW-1185">Reference proteome</keyword>
<evidence type="ECO:0000313" key="10">
    <source>
        <dbReference type="EMBL" id="KAK4143845.1"/>
    </source>
</evidence>
<dbReference type="PANTHER" id="PTHR28184">
    <property type="entry name" value="MITOCHONDRIAL HOMOLOGOUS RECOMBINATION PROTEIN 1"/>
    <property type="match status" value="1"/>
</dbReference>
<dbReference type="GO" id="GO:1990904">
    <property type="term" value="C:ribonucleoprotein complex"/>
    <property type="evidence" value="ECO:0007669"/>
    <property type="project" value="UniProtKB-KW"/>
</dbReference>
<dbReference type="GO" id="GO:0003735">
    <property type="term" value="F:structural constituent of ribosome"/>
    <property type="evidence" value="ECO:0007669"/>
    <property type="project" value="TreeGrafter"/>
</dbReference>
<dbReference type="Proteomes" id="UP001302676">
    <property type="component" value="Unassembled WGS sequence"/>
</dbReference>
<dbReference type="GO" id="GO:0005840">
    <property type="term" value="C:ribosome"/>
    <property type="evidence" value="ECO:0007669"/>
    <property type="project" value="UniProtKB-KW"/>
</dbReference>
<dbReference type="RefSeq" id="XP_062637216.1">
    <property type="nucleotide sequence ID" value="XM_062777165.1"/>
</dbReference>
<evidence type="ECO:0000256" key="7">
    <source>
        <dbReference type="ARBA" id="ARBA00023274"/>
    </source>
</evidence>
<keyword evidence="3" id="KW-0689">Ribosomal protein</keyword>
<feature type="compositionally biased region" description="Basic and acidic residues" evidence="9">
    <location>
        <begin position="316"/>
        <end position="339"/>
    </location>
</feature>
<feature type="compositionally biased region" description="Basic and acidic residues" evidence="9">
    <location>
        <begin position="46"/>
        <end position="57"/>
    </location>
</feature>
<dbReference type="GO" id="GO:0000150">
    <property type="term" value="F:DNA strand exchange activity"/>
    <property type="evidence" value="ECO:0007669"/>
    <property type="project" value="InterPro"/>
</dbReference>
<accession>A0AAN6V338</accession>
<evidence type="ECO:0000256" key="9">
    <source>
        <dbReference type="SAM" id="MobiDB-lite"/>
    </source>
</evidence>
<reference evidence="10" key="2">
    <citation type="submission" date="2023-05" db="EMBL/GenBank/DDBJ databases">
        <authorList>
            <consortium name="Lawrence Berkeley National Laboratory"/>
            <person name="Steindorff A."/>
            <person name="Hensen N."/>
            <person name="Bonometti L."/>
            <person name="Westerberg I."/>
            <person name="Brannstrom I.O."/>
            <person name="Guillou S."/>
            <person name="Cros-Aarteil S."/>
            <person name="Calhoun S."/>
            <person name="Haridas S."/>
            <person name="Kuo A."/>
            <person name="Mondo S."/>
            <person name="Pangilinan J."/>
            <person name="Riley R."/>
            <person name="Labutti K."/>
            <person name="Andreopoulos B."/>
            <person name="Lipzen A."/>
            <person name="Chen C."/>
            <person name="Yanf M."/>
            <person name="Daum C."/>
            <person name="Ng V."/>
            <person name="Clum A."/>
            <person name="Ohm R."/>
            <person name="Martin F."/>
            <person name="Silar P."/>
            <person name="Natvig D."/>
            <person name="Lalanne C."/>
            <person name="Gautier V."/>
            <person name="Ament-Velasquez S.L."/>
            <person name="Kruys A."/>
            <person name="Hutchinson M.I."/>
            <person name="Powell A.J."/>
            <person name="Barry K."/>
            <person name="Miller A.N."/>
            <person name="Grigoriev I.V."/>
            <person name="Debuchy R."/>
            <person name="Gladieux P."/>
            <person name="Thoren M.H."/>
            <person name="Johannesson H."/>
        </authorList>
    </citation>
    <scope>NUCLEOTIDE SEQUENCE</scope>
    <source>
        <strain evidence="10">CBS 141.50</strain>
    </source>
</reference>
<keyword evidence="7" id="KW-0687">Ribonucleoprotein</keyword>
<keyword evidence="5" id="KW-0496">Mitochondrion</keyword>
<feature type="region of interest" description="Disordered" evidence="9">
    <location>
        <begin position="288"/>
        <end position="339"/>
    </location>
</feature>
<evidence type="ECO:0000256" key="6">
    <source>
        <dbReference type="ARBA" id="ARBA00023163"/>
    </source>
</evidence>
<comment type="caution">
    <text evidence="10">The sequence shown here is derived from an EMBL/GenBank/DDBJ whole genome shotgun (WGS) entry which is preliminary data.</text>
</comment>
<evidence type="ECO:0000313" key="11">
    <source>
        <dbReference type="Proteomes" id="UP001302676"/>
    </source>
</evidence>
<feature type="region of interest" description="Disordered" evidence="9">
    <location>
        <begin position="1"/>
        <end position="67"/>
    </location>
</feature>
<feature type="compositionally biased region" description="Low complexity" evidence="9">
    <location>
        <begin position="1"/>
        <end position="37"/>
    </location>
</feature>
<reference evidence="10" key="1">
    <citation type="journal article" date="2023" name="Mol. Phylogenet. Evol.">
        <title>Genome-scale phylogeny and comparative genomics of the fungal order Sordariales.</title>
        <authorList>
            <person name="Hensen N."/>
            <person name="Bonometti L."/>
            <person name="Westerberg I."/>
            <person name="Brannstrom I.O."/>
            <person name="Guillou S."/>
            <person name="Cros-Aarteil S."/>
            <person name="Calhoun S."/>
            <person name="Haridas S."/>
            <person name="Kuo A."/>
            <person name="Mondo S."/>
            <person name="Pangilinan J."/>
            <person name="Riley R."/>
            <person name="LaButti K."/>
            <person name="Andreopoulos B."/>
            <person name="Lipzen A."/>
            <person name="Chen C."/>
            <person name="Yan M."/>
            <person name="Daum C."/>
            <person name="Ng V."/>
            <person name="Clum A."/>
            <person name="Steindorff A."/>
            <person name="Ohm R.A."/>
            <person name="Martin F."/>
            <person name="Silar P."/>
            <person name="Natvig D.O."/>
            <person name="Lalanne C."/>
            <person name="Gautier V."/>
            <person name="Ament-Velasquez S.L."/>
            <person name="Kruys A."/>
            <person name="Hutchinson M.I."/>
            <person name="Powell A.J."/>
            <person name="Barry K."/>
            <person name="Miller A.N."/>
            <person name="Grigoriev I.V."/>
            <person name="Debuchy R."/>
            <person name="Gladieux P."/>
            <person name="Hiltunen Thoren M."/>
            <person name="Johannesson H."/>
        </authorList>
    </citation>
    <scope>NUCLEOTIDE SEQUENCE</scope>
    <source>
        <strain evidence="10">CBS 141.50</strain>
    </source>
</reference>
<dbReference type="GO" id="GO:0005739">
    <property type="term" value="C:mitochondrion"/>
    <property type="evidence" value="ECO:0007669"/>
    <property type="project" value="UniProtKB-SubCell"/>
</dbReference>
<evidence type="ECO:0000256" key="1">
    <source>
        <dbReference type="ARBA" id="ARBA00004173"/>
    </source>
</evidence>
<evidence type="ECO:0000256" key="8">
    <source>
        <dbReference type="ARBA" id="ARBA00035185"/>
    </source>
</evidence>
<comment type="similarity">
    <text evidence="2">Belongs to the mitochondrion-specific ribosomal protein mL67 family.</text>
</comment>
<evidence type="ECO:0000256" key="4">
    <source>
        <dbReference type="ARBA" id="ARBA00023015"/>
    </source>
</evidence>
<dbReference type="Pfam" id="PF12829">
    <property type="entry name" value="Mhr1"/>
    <property type="match status" value="1"/>
</dbReference>
<comment type="subcellular location">
    <subcellularLocation>
        <location evidence="1">Mitochondrion</location>
    </subcellularLocation>
</comment>
<evidence type="ECO:0000256" key="3">
    <source>
        <dbReference type="ARBA" id="ARBA00022980"/>
    </source>
</evidence>
<proteinExistence type="inferred from homology"/>
<evidence type="ECO:0000256" key="2">
    <source>
        <dbReference type="ARBA" id="ARBA00010741"/>
    </source>
</evidence>
<dbReference type="GeneID" id="87813778"/>
<name>A0AAN6V338_9PEZI</name>
<gene>
    <name evidence="10" type="ORF">C8A04DRAFT_11963</name>
</gene>
<keyword evidence="6" id="KW-0804">Transcription</keyword>
<evidence type="ECO:0000256" key="5">
    <source>
        <dbReference type="ARBA" id="ARBA00023128"/>
    </source>
</evidence>
<dbReference type="InterPro" id="IPR024629">
    <property type="entry name" value="Ribosomal_mL67"/>
</dbReference>
<protein>
    <recommendedName>
        <fullName evidence="8">Large ribosomal subunit protein mL67</fullName>
    </recommendedName>
</protein>
<dbReference type="GO" id="GO:0003697">
    <property type="term" value="F:single-stranded DNA binding"/>
    <property type="evidence" value="ECO:0007669"/>
    <property type="project" value="InterPro"/>
</dbReference>
<organism evidence="10 11">
    <name type="scientific">Dichotomopilus funicola</name>
    <dbReference type="NCBI Taxonomy" id="1934379"/>
    <lineage>
        <taxon>Eukaryota</taxon>
        <taxon>Fungi</taxon>
        <taxon>Dikarya</taxon>
        <taxon>Ascomycota</taxon>
        <taxon>Pezizomycotina</taxon>
        <taxon>Sordariomycetes</taxon>
        <taxon>Sordariomycetidae</taxon>
        <taxon>Sordariales</taxon>
        <taxon>Chaetomiaceae</taxon>
        <taxon>Dichotomopilus</taxon>
    </lineage>
</organism>
<dbReference type="PANTHER" id="PTHR28184:SF1">
    <property type="entry name" value="LARGE RIBOSOMAL SUBUNIT PROTEIN ML67"/>
    <property type="match status" value="1"/>
</dbReference>
<keyword evidence="4" id="KW-0805">Transcription regulation</keyword>
<dbReference type="EMBL" id="MU853582">
    <property type="protein sequence ID" value="KAK4143845.1"/>
    <property type="molecule type" value="Genomic_DNA"/>
</dbReference>
<sequence>MTTGTATRKTPTTPTLAATKNRRCASTQAAATSTPTSGESVPAPVEKQEFKRSDKPGYRPRGLPPPRHAERIYIHNHMVENYTVFSMNPHLNPTKAFRQFAYTGKKLVPAKLRRDYWNPLAVIEFEEGRGDIGRSVYQKLREFQKRHQLEWEDPALLAMSREERGHALNDQRANCIADLAAVLAGAGKANRMAPVDANAPADDPEDHSPASGHGRALATIELVKDGVSQIVRGVPLNGATVYWANEQDKYFASEWTDNVTHVIGLPVKTPKRHVVAAAAAAEKAAKEAAAAQEGEKETAVAEGQEATVESQAAAEAKPDAAADASEIKPEAGAEATKKE</sequence>